<dbReference type="Proteomes" id="UP000322873">
    <property type="component" value="Unassembled WGS sequence"/>
</dbReference>
<accession>A0A5M9K7I6</accession>
<keyword evidence="6" id="KW-0131">Cell cycle</keyword>
<sequence>MVPPSPASAKSIIPEPRPPTSAELDVSEPRQPWYRVFLSSKEILPRQPEIITPDSSADLASTPTTTKKKVGWSEKYDYKDPPKIITDKKILFAQAVSPLTPSAERKATKSILKPHHVPGSTHLIEPFGGNDKTLTSTPLILDARMLESISKQLAGKDRSSRLDAYMTLSGALKACDNVPDRKALSDKMDLILQFIKRDINAKHESGAFDIQLSKEALVLTSSFLHKKSISDMLTPDFSGYLVDYALKNLEKPGLTKEIARHLMFIIAQQKFSARIMTAERVTKLVSALHKVEDIVCKAKAL</sequence>
<keyword evidence="10" id="KW-1185">Reference proteome</keyword>
<dbReference type="PANTHER" id="PTHR22928:SF3">
    <property type="entry name" value="TELOMERE-ASSOCIATED PROTEIN RIF1"/>
    <property type="match status" value="1"/>
</dbReference>
<evidence type="ECO:0000256" key="1">
    <source>
        <dbReference type="ARBA" id="ARBA00004123"/>
    </source>
</evidence>
<evidence type="ECO:0000256" key="2">
    <source>
        <dbReference type="ARBA" id="ARBA00004574"/>
    </source>
</evidence>
<gene>
    <name evidence="9" type="ORF">EYC84_006331</name>
</gene>
<comment type="caution">
    <text evidence="9">The sequence shown here is derived from an EMBL/GenBank/DDBJ whole genome shotgun (WGS) entry which is preliminary data.</text>
</comment>
<dbReference type="VEuPathDB" id="FungiDB:MFRU_009g01140"/>
<dbReference type="GO" id="GO:0140445">
    <property type="term" value="C:chromosome, telomeric repeat region"/>
    <property type="evidence" value="ECO:0007669"/>
    <property type="project" value="TreeGrafter"/>
</dbReference>
<dbReference type="EMBL" id="VICG01000001">
    <property type="protein sequence ID" value="KAA8576176.1"/>
    <property type="molecule type" value="Genomic_DNA"/>
</dbReference>
<dbReference type="GO" id="GO:0005634">
    <property type="term" value="C:nucleus"/>
    <property type="evidence" value="ECO:0007669"/>
    <property type="project" value="UniProtKB-SubCell"/>
</dbReference>
<evidence type="ECO:0000259" key="8">
    <source>
        <dbReference type="Pfam" id="PF12231"/>
    </source>
</evidence>
<evidence type="ECO:0000256" key="5">
    <source>
        <dbReference type="ARBA" id="ARBA00023242"/>
    </source>
</evidence>
<keyword evidence="5" id="KW-0539">Nucleus</keyword>
<evidence type="ECO:0000256" key="4">
    <source>
        <dbReference type="ARBA" id="ARBA00022895"/>
    </source>
</evidence>
<proteinExistence type="predicted"/>
<dbReference type="GO" id="GO:0000723">
    <property type="term" value="P:telomere maintenance"/>
    <property type="evidence" value="ECO:0007669"/>
    <property type="project" value="TreeGrafter"/>
</dbReference>
<protein>
    <recommendedName>
        <fullName evidence="8">Telomere-associated protein Rif1 N-terminal domain-containing protein</fullName>
    </recommendedName>
</protein>
<evidence type="ECO:0000256" key="3">
    <source>
        <dbReference type="ARBA" id="ARBA00022454"/>
    </source>
</evidence>
<comment type="subcellular location">
    <subcellularLocation>
        <location evidence="2">Chromosome</location>
        <location evidence="2">Telomere</location>
    </subcellularLocation>
    <subcellularLocation>
        <location evidence="1">Nucleus</location>
    </subcellularLocation>
</comment>
<evidence type="ECO:0000313" key="10">
    <source>
        <dbReference type="Proteomes" id="UP000322873"/>
    </source>
</evidence>
<dbReference type="InterPro" id="IPR022031">
    <property type="entry name" value="Rif1_N"/>
</dbReference>
<dbReference type="AlphaFoldDB" id="A0A5M9K7I6"/>
<organism evidence="9 10">
    <name type="scientific">Monilinia fructicola</name>
    <name type="common">Brown rot fungus</name>
    <name type="synonym">Ciboria fructicola</name>
    <dbReference type="NCBI Taxonomy" id="38448"/>
    <lineage>
        <taxon>Eukaryota</taxon>
        <taxon>Fungi</taxon>
        <taxon>Dikarya</taxon>
        <taxon>Ascomycota</taxon>
        <taxon>Pezizomycotina</taxon>
        <taxon>Leotiomycetes</taxon>
        <taxon>Helotiales</taxon>
        <taxon>Sclerotiniaceae</taxon>
        <taxon>Monilinia</taxon>
    </lineage>
</organism>
<dbReference type="Pfam" id="PF12231">
    <property type="entry name" value="Rif1_N"/>
    <property type="match status" value="1"/>
</dbReference>
<feature type="domain" description="Telomere-associated protein Rif1 N-terminal" evidence="8">
    <location>
        <begin position="153"/>
        <end position="294"/>
    </location>
</feature>
<keyword evidence="4" id="KW-0779">Telomere</keyword>
<keyword evidence="3" id="KW-0158">Chromosome</keyword>
<dbReference type="PANTHER" id="PTHR22928">
    <property type="entry name" value="TELOMERE-ASSOCIATED PROTEIN RIF1"/>
    <property type="match status" value="1"/>
</dbReference>
<evidence type="ECO:0000256" key="6">
    <source>
        <dbReference type="ARBA" id="ARBA00023306"/>
    </source>
</evidence>
<name>A0A5M9K7I6_MONFR</name>
<evidence type="ECO:0000256" key="7">
    <source>
        <dbReference type="SAM" id="MobiDB-lite"/>
    </source>
</evidence>
<feature type="region of interest" description="Disordered" evidence="7">
    <location>
        <begin position="1"/>
        <end position="27"/>
    </location>
</feature>
<reference evidence="9 10" key="1">
    <citation type="submission" date="2019-06" db="EMBL/GenBank/DDBJ databases">
        <title>Genome Sequence of the Brown Rot Fungal Pathogen Monilinia fructicola.</title>
        <authorList>
            <person name="De Miccolis Angelini R.M."/>
            <person name="Landi L."/>
            <person name="Abate D."/>
            <person name="Pollastro S."/>
            <person name="Romanazzi G."/>
            <person name="Faretra F."/>
        </authorList>
    </citation>
    <scope>NUCLEOTIDE SEQUENCE [LARGE SCALE GENOMIC DNA]</scope>
    <source>
        <strain evidence="9 10">Mfrc123</strain>
    </source>
</reference>
<evidence type="ECO:0000313" key="9">
    <source>
        <dbReference type="EMBL" id="KAA8576176.1"/>
    </source>
</evidence>